<comment type="similarity">
    <text evidence="1">Belongs to the 'phage' integrase family.</text>
</comment>
<dbReference type="PROSITE" id="PS51898">
    <property type="entry name" value="TYR_RECOMBINASE"/>
    <property type="match status" value="1"/>
</dbReference>
<dbReference type="Gene3D" id="1.10.150.130">
    <property type="match status" value="1"/>
</dbReference>
<dbReference type="PROSITE" id="PS51900">
    <property type="entry name" value="CB"/>
    <property type="match status" value="1"/>
</dbReference>
<dbReference type="InterPro" id="IPR013762">
    <property type="entry name" value="Integrase-like_cat_sf"/>
</dbReference>
<proteinExistence type="inferred from homology"/>
<gene>
    <name evidence="8" type="primary">xerD_2</name>
    <name evidence="8" type="ORF">ERS137966_04188</name>
</gene>
<comment type="caution">
    <text evidence="8">The sequence shown here is derived from an EMBL/GenBank/DDBJ whole genome shotgun (WGS) entry which is preliminary data.</text>
</comment>
<dbReference type="InterPro" id="IPR044068">
    <property type="entry name" value="CB"/>
</dbReference>
<evidence type="ECO:0000259" key="6">
    <source>
        <dbReference type="PROSITE" id="PS51898"/>
    </source>
</evidence>
<reference evidence="8 9" key="1">
    <citation type="submission" date="2015-03" db="EMBL/GenBank/DDBJ databases">
        <authorList>
            <consortium name="Pathogen Informatics"/>
            <person name="Murphy D."/>
        </authorList>
    </citation>
    <scope>NUCLEOTIDE SEQUENCE [LARGE SCALE GENOMIC DNA]</scope>
    <source>
        <strain evidence="8 9">IP08791</strain>
    </source>
</reference>
<dbReference type="PANTHER" id="PTHR30349">
    <property type="entry name" value="PHAGE INTEGRASE-RELATED"/>
    <property type="match status" value="1"/>
</dbReference>
<dbReference type="CDD" id="cd00397">
    <property type="entry name" value="DNA_BRE_C"/>
    <property type="match status" value="1"/>
</dbReference>
<evidence type="ECO:0000259" key="7">
    <source>
        <dbReference type="PROSITE" id="PS51900"/>
    </source>
</evidence>
<dbReference type="SUPFAM" id="SSF56349">
    <property type="entry name" value="DNA breaking-rejoining enzymes"/>
    <property type="match status" value="1"/>
</dbReference>
<dbReference type="PANTHER" id="PTHR30349:SF41">
    <property type="entry name" value="INTEGRASE_RECOMBINASE PROTEIN MJ0367-RELATED"/>
    <property type="match status" value="1"/>
</dbReference>
<evidence type="ECO:0000313" key="9">
    <source>
        <dbReference type="Proteomes" id="UP000038647"/>
    </source>
</evidence>
<dbReference type="InterPro" id="IPR002104">
    <property type="entry name" value="Integrase_catalytic"/>
</dbReference>
<keyword evidence="9" id="KW-1185">Reference proteome</keyword>
<name>A0ABP1YYR1_YERAL</name>
<dbReference type="InterPro" id="IPR011010">
    <property type="entry name" value="DNA_brk_join_enz"/>
</dbReference>
<evidence type="ECO:0000256" key="1">
    <source>
        <dbReference type="ARBA" id="ARBA00008857"/>
    </source>
</evidence>
<keyword evidence="3 5" id="KW-0238">DNA-binding</keyword>
<protein>
    <submittedName>
        <fullName evidence="8">Phage integrase</fullName>
    </submittedName>
</protein>
<sequence length="327" mass="38390">MNPANYDDILQDYFFSKSLRPATEWSYRKVINSFRRYTGDNLLPSEVSRLTVLNWRRYVLNEQGLSSITWNNKVAHMRAIFNHALLHNFVELKHNPFNGVIVRPDVKRKKTLTQSEIKKIYLLMEAREQEEYVGIIDKYRCALRPAWFWLTVVDTLRYTGMRQNQLLHLCLGDINLDEGWINLRPEASKNHKEHRVPIARVLRPRLERLVAAAIDKGANQVDQLFNISRFDGRKESVTENMDNPPLRSFFRRLSVECRCTISPHRFRHTIATEMMKSPDRNLKVVQTLLGHSSIAVTLEYVEGDIDSLRLALEETFERKEVFFKKSA</sequence>
<dbReference type="Pfam" id="PF00589">
    <property type="entry name" value="Phage_integrase"/>
    <property type="match status" value="1"/>
</dbReference>
<organism evidence="8 9">
    <name type="scientific">Yersinia aldovae</name>
    <dbReference type="NCBI Taxonomy" id="29483"/>
    <lineage>
        <taxon>Bacteria</taxon>
        <taxon>Pseudomonadati</taxon>
        <taxon>Pseudomonadota</taxon>
        <taxon>Gammaproteobacteria</taxon>
        <taxon>Enterobacterales</taxon>
        <taxon>Yersiniaceae</taxon>
        <taxon>Yersinia</taxon>
    </lineage>
</organism>
<dbReference type="RefSeq" id="WP_049604571.1">
    <property type="nucleotide sequence ID" value="NZ_CQEH01000038.1"/>
</dbReference>
<evidence type="ECO:0000256" key="4">
    <source>
        <dbReference type="ARBA" id="ARBA00023172"/>
    </source>
</evidence>
<dbReference type="Proteomes" id="UP000038647">
    <property type="component" value="Unassembled WGS sequence"/>
</dbReference>
<keyword evidence="2" id="KW-0229">DNA integration</keyword>
<dbReference type="Gene3D" id="1.10.443.10">
    <property type="entry name" value="Intergrase catalytic core"/>
    <property type="match status" value="1"/>
</dbReference>
<accession>A0ABP1YYR1</accession>
<feature type="domain" description="Core-binding (CB)" evidence="7">
    <location>
        <begin position="4"/>
        <end position="85"/>
    </location>
</feature>
<keyword evidence="4" id="KW-0233">DNA recombination</keyword>
<feature type="domain" description="Tyr recombinase" evidence="6">
    <location>
        <begin position="107"/>
        <end position="313"/>
    </location>
</feature>
<evidence type="ECO:0000256" key="3">
    <source>
        <dbReference type="ARBA" id="ARBA00023125"/>
    </source>
</evidence>
<dbReference type="InterPro" id="IPR010998">
    <property type="entry name" value="Integrase_recombinase_N"/>
</dbReference>
<evidence type="ECO:0000256" key="5">
    <source>
        <dbReference type="PROSITE-ProRule" id="PRU01248"/>
    </source>
</evidence>
<evidence type="ECO:0000313" key="8">
    <source>
        <dbReference type="EMBL" id="CNL80694.1"/>
    </source>
</evidence>
<evidence type="ECO:0000256" key="2">
    <source>
        <dbReference type="ARBA" id="ARBA00022908"/>
    </source>
</evidence>
<dbReference type="InterPro" id="IPR050090">
    <property type="entry name" value="Tyrosine_recombinase_XerCD"/>
</dbReference>
<dbReference type="EMBL" id="CQEH01000038">
    <property type="protein sequence ID" value="CNL80694.1"/>
    <property type="molecule type" value="Genomic_DNA"/>
</dbReference>